<proteinExistence type="predicted"/>
<protein>
    <recommendedName>
        <fullName evidence="3">Ribbon-helix-helix protein CopG domain-containing protein</fullName>
    </recommendedName>
</protein>
<evidence type="ECO:0000313" key="2">
    <source>
        <dbReference type="Proteomes" id="UP001501570"/>
    </source>
</evidence>
<sequence length="119" mass="13271">MASENGPAEKLAALLETLSPADRQEISAWLLGRVVRRSWALGPALHRDLLDHRDLATGLITGEGNQLVNIRLPTEQHERLRGWCNEHSFSMAAVIRGLVERFLEEQQRAAAAEPPTRQS</sequence>
<dbReference type="InterPro" id="IPR013321">
    <property type="entry name" value="Arc_rbn_hlx_hlx"/>
</dbReference>
<dbReference type="Proteomes" id="UP001501570">
    <property type="component" value="Unassembled WGS sequence"/>
</dbReference>
<name>A0ABP9S5L7_9ACTN</name>
<reference evidence="2" key="1">
    <citation type="journal article" date="2019" name="Int. J. Syst. Evol. Microbiol.">
        <title>The Global Catalogue of Microorganisms (GCM) 10K type strain sequencing project: providing services to taxonomists for standard genome sequencing and annotation.</title>
        <authorList>
            <consortium name="The Broad Institute Genomics Platform"/>
            <consortium name="The Broad Institute Genome Sequencing Center for Infectious Disease"/>
            <person name="Wu L."/>
            <person name="Ma J."/>
        </authorList>
    </citation>
    <scope>NUCLEOTIDE SEQUENCE [LARGE SCALE GENOMIC DNA]</scope>
    <source>
        <strain evidence="2">JCM 18304</strain>
    </source>
</reference>
<dbReference type="Gene3D" id="1.10.1220.10">
    <property type="entry name" value="Met repressor-like"/>
    <property type="match status" value="1"/>
</dbReference>
<evidence type="ECO:0008006" key="3">
    <source>
        <dbReference type="Google" id="ProtNLM"/>
    </source>
</evidence>
<accession>A0ABP9S5L7</accession>
<evidence type="ECO:0000313" key="1">
    <source>
        <dbReference type="EMBL" id="GAA5191684.1"/>
    </source>
</evidence>
<comment type="caution">
    <text evidence="1">The sequence shown here is derived from an EMBL/GenBank/DDBJ whole genome shotgun (WGS) entry which is preliminary data.</text>
</comment>
<gene>
    <name evidence="1" type="ORF">GCM10023322_49640</name>
</gene>
<keyword evidence="2" id="KW-1185">Reference proteome</keyword>
<dbReference type="InterPro" id="IPR010985">
    <property type="entry name" value="Ribbon_hlx_hlx"/>
</dbReference>
<organism evidence="1 2">
    <name type="scientific">Rugosimonospora acidiphila</name>
    <dbReference type="NCBI Taxonomy" id="556531"/>
    <lineage>
        <taxon>Bacteria</taxon>
        <taxon>Bacillati</taxon>
        <taxon>Actinomycetota</taxon>
        <taxon>Actinomycetes</taxon>
        <taxon>Micromonosporales</taxon>
        <taxon>Micromonosporaceae</taxon>
        <taxon>Rugosimonospora</taxon>
    </lineage>
</organism>
<dbReference type="SUPFAM" id="SSF47598">
    <property type="entry name" value="Ribbon-helix-helix"/>
    <property type="match status" value="1"/>
</dbReference>
<dbReference type="RefSeq" id="WP_345633330.1">
    <property type="nucleotide sequence ID" value="NZ_BAABJQ010000016.1"/>
</dbReference>
<dbReference type="EMBL" id="BAABJQ010000016">
    <property type="protein sequence ID" value="GAA5191684.1"/>
    <property type="molecule type" value="Genomic_DNA"/>
</dbReference>